<feature type="non-terminal residue" evidence="2">
    <location>
        <position position="1"/>
    </location>
</feature>
<sequence length="606" mass="64979">SPPPVTSVREPTPVRVPTPSPVREPTPDSPRPPSPPPITEEVGPTTSTRQPSPTRHTSIHADISEGGGGFFSSPQSNEAPQTLAVTAAGGAEDSVALTALSLKLDRCLNRVTTLKTELGITKKVFGGAILKLVTRVKRLEGLLQQRKRRLVLSDSKGEDTIPMEQDINLAALHTLARTSLGGDSSDTHAGHDAAEVPADTSTPSRTTRRRFRKPFSSSASVNVSENIPAGKAPMVDDSSPADLLSEQERVLKNLYDSQLGEELAKKIHTEQEAEFARQQEELTQKAQAERVASPTEHGSGMSDKHRRELDEAQLIYTKADWLELLAKIATNSALSKQLLGDDVTEENMNERLGWTMKKVKALSIAQLQLEFEYIQQHLERSNLLNFRRSTFRPKPTLDAPSAKRANTGAPQVPVASSQVPAGVPATPSGAADVSVSAATALEVPADVSISAATALEVPADVSVSAATAPEVPDDISVSAASTAHAAASVPAETMVHTAESTEHVFTASEHVSSAPTVAAPTHSYSCTRRKHIAKKRVTPIVDMADAAMIKFDSDSDDDPLPYAPYAGWEMVPSSLGSVRAYHDMAGHTKHFTTLRELLYMVEKTDL</sequence>
<accession>A0A699L4I4</accession>
<feature type="region of interest" description="Disordered" evidence="1">
    <location>
        <begin position="1"/>
        <end position="78"/>
    </location>
</feature>
<evidence type="ECO:0000256" key="1">
    <source>
        <dbReference type="SAM" id="MobiDB-lite"/>
    </source>
</evidence>
<gene>
    <name evidence="2" type="ORF">Tci_692264</name>
</gene>
<evidence type="ECO:0000313" key="2">
    <source>
        <dbReference type="EMBL" id="GFB20293.1"/>
    </source>
</evidence>
<reference evidence="2" key="1">
    <citation type="journal article" date="2019" name="Sci. Rep.">
        <title>Draft genome of Tanacetum cinerariifolium, the natural source of mosquito coil.</title>
        <authorList>
            <person name="Yamashiro T."/>
            <person name="Shiraishi A."/>
            <person name="Satake H."/>
            <person name="Nakayama K."/>
        </authorList>
    </citation>
    <scope>NUCLEOTIDE SEQUENCE</scope>
</reference>
<feature type="compositionally biased region" description="Basic and acidic residues" evidence="1">
    <location>
        <begin position="185"/>
        <end position="194"/>
    </location>
</feature>
<name>A0A699L4I4_TANCI</name>
<feature type="region of interest" description="Disordered" evidence="1">
    <location>
        <begin position="287"/>
        <end position="306"/>
    </location>
</feature>
<organism evidence="2">
    <name type="scientific">Tanacetum cinerariifolium</name>
    <name type="common">Dalmatian daisy</name>
    <name type="synonym">Chrysanthemum cinerariifolium</name>
    <dbReference type="NCBI Taxonomy" id="118510"/>
    <lineage>
        <taxon>Eukaryota</taxon>
        <taxon>Viridiplantae</taxon>
        <taxon>Streptophyta</taxon>
        <taxon>Embryophyta</taxon>
        <taxon>Tracheophyta</taxon>
        <taxon>Spermatophyta</taxon>
        <taxon>Magnoliopsida</taxon>
        <taxon>eudicotyledons</taxon>
        <taxon>Gunneridae</taxon>
        <taxon>Pentapetalae</taxon>
        <taxon>asterids</taxon>
        <taxon>campanulids</taxon>
        <taxon>Asterales</taxon>
        <taxon>Asteraceae</taxon>
        <taxon>Asteroideae</taxon>
        <taxon>Anthemideae</taxon>
        <taxon>Anthemidinae</taxon>
        <taxon>Tanacetum</taxon>
    </lineage>
</organism>
<protein>
    <submittedName>
        <fullName evidence="2">Uncharacterized protein</fullName>
    </submittedName>
</protein>
<feature type="region of interest" description="Disordered" evidence="1">
    <location>
        <begin position="180"/>
        <end position="239"/>
    </location>
</feature>
<dbReference type="EMBL" id="BKCJ010574468">
    <property type="protein sequence ID" value="GFB20293.1"/>
    <property type="molecule type" value="Genomic_DNA"/>
</dbReference>
<feature type="compositionally biased region" description="Pro residues" evidence="1">
    <location>
        <begin position="14"/>
        <end position="38"/>
    </location>
</feature>
<feature type="compositionally biased region" description="Low complexity" evidence="1">
    <location>
        <begin position="39"/>
        <end position="56"/>
    </location>
</feature>
<comment type="caution">
    <text evidence="2">The sequence shown here is derived from an EMBL/GenBank/DDBJ whole genome shotgun (WGS) entry which is preliminary data.</text>
</comment>
<proteinExistence type="predicted"/>
<dbReference type="AlphaFoldDB" id="A0A699L4I4"/>
<feature type="region of interest" description="Disordered" evidence="1">
    <location>
        <begin position="394"/>
        <end position="430"/>
    </location>
</feature>
<feature type="compositionally biased region" description="Low complexity" evidence="1">
    <location>
        <begin position="1"/>
        <end position="13"/>
    </location>
</feature>